<dbReference type="AlphaFoldDB" id="A0A1W0WVY4"/>
<gene>
    <name evidence="2" type="ORF">BV898_06602</name>
</gene>
<reference evidence="3" key="1">
    <citation type="submission" date="2017-01" db="EMBL/GenBank/DDBJ databases">
        <title>Comparative genomics of anhydrobiosis in the tardigrade Hypsibius dujardini.</title>
        <authorList>
            <person name="Yoshida Y."/>
            <person name="Koutsovoulos G."/>
            <person name="Laetsch D."/>
            <person name="Stevens L."/>
            <person name="Kumar S."/>
            <person name="Horikawa D."/>
            <person name="Ishino K."/>
            <person name="Komine S."/>
            <person name="Tomita M."/>
            <person name="Blaxter M."/>
            <person name="Arakawa K."/>
        </authorList>
    </citation>
    <scope>NUCLEOTIDE SEQUENCE [LARGE SCALE GENOMIC DNA]</scope>
    <source>
        <strain evidence="3">Z151</strain>
    </source>
</reference>
<evidence type="ECO:0000313" key="3">
    <source>
        <dbReference type="Proteomes" id="UP000192578"/>
    </source>
</evidence>
<accession>A0A1W0WVY4</accession>
<evidence type="ECO:0000256" key="1">
    <source>
        <dbReference type="SAM" id="MobiDB-lite"/>
    </source>
</evidence>
<organism evidence="2 3">
    <name type="scientific">Hypsibius exemplaris</name>
    <name type="common">Freshwater tardigrade</name>
    <dbReference type="NCBI Taxonomy" id="2072580"/>
    <lineage>
        <taxon>Eukaryota</taxon>
        <taxon>Metazoa</taxon>
        <taxon>Ecdysozoa</taxon>
        <taxon>Tardigrada</taxon>
        <taxon>Eutardigrada</taxon>
        <taxon>Parachela</taxon>
        <taxon>Hypsibioidea</taxon>
        <taxon>Hypsibiidae</taxon>
        <taxon>Hypsibius</taxon>
    </lineage>
</organism>
<keyword evidence="3" id="KW-1185">Reference proteome</keyword>
<comment type="caution">
    <text evidence="2">The sequence shown here is derived from an EMBL/GenBank/DDBJ whole genome shotgun (WGS) entry which is preliminary data.</text>
</comment>
<dbReference type="EMBL" id="MTYJ01000040">
    <property type="protein sequence ID" value="OQV19369.1"/>
    <property type="molecule type" value="Genomic_DNA"/>
</dbReference>
<evidence type="ECO:0000313" key="2">
    <source>
        <dbReference type="EMBL" id="OQV19369.1"/>
    </source>
</evidence>
<name>A0A1W0WVY4_HYPEX</name>
<feature type="compositionally biased region" description="Low complexity" evidence="1">
    <location>
        <begin position="33"/>
        <end position="45"/>
    </location>
</feature>
<dbReference type="Proteomes" id="UP000192578">
    <property type="component" value="Unassembled WGS sequence"/>
</dbReference>
<proteinExistence type="predicted"/>
<protein>
    <submittedName>
        <fullName evidence="2">Uncharacterized protein</fullName>
    </submittedName>
</protein>
<sequence length="93" mass="9521">MQTENGHGVRSGSFGMPASPGGSFRESAPPKKSSQFPSRFSSSSGVSSTLYLLFPSQAAAESCRPANHRPFILATQASACSNSAKATVAIPSG</sequence>
<feature type="region of interest" description="Disordered" evidence="1">
    <location>
        <begin position="1"/>
        <end position="45"/>
    </location>
</feature>